<protein>
    <recommendedName>
        <fullName evidence="3">F-box domain-containing protein</fullName>
    </recommendedName>
</protein>
<accession>A0A0A1TS60</accession>
<dbReference type="HOGENOM" id="CLU_040087_0_0_1"/>
<dbReference type="EMBL" id="CDHN01000008">
    <property type="protein sequence ID" value="CEJ94943.1"/>
    <property type="molecule type" value="Genomic_DNA"/>
</dbReference>
<evidence type="ECO:0000313" key="1">
    <source>
        <dbReference type="EMBL" id="CEJ94943.1"/>
    </source>
</evidence>
<gene>
    <name evidence="1" type="ORF">VHEMI10448</name>
</gene>
<dbReference type="Proteomes" id="UP000039046">
    <property type="component" value="Unassembled WGS sequence"/>
</dbReference>
<keyword evidence="2" id="KW-1185">Reference proteome</keyword>
<name>A0A0A1TS60_9HYPO</name>
<reference evidence="1 2" key="1">
    <citation type="journal article" date="2015" name="Genome Announc.">
        <title>Draft Genome Sequence and Gene Annotation of the Entomopathogenic Fungus Verticillium hemipterigenum.</title>
        <authorList>
            <person name="Horn F."/>
            <person name="Habel A."/>
            <person name="Scharf D.H."/>
            <person name="Dworschak J."/>
            <person name="Brakhage A.A."/>
            <person name="Guthke R."/>
            <person name="Hertweck C."/>
            <person name="Linde J."/>
        </authorList>
    </citation>
    <scope>NUCLEOTIDE SEQUENCE [LARGE SCALE GENOMIC DNA]</scope>
</reference>
<organism evidence="1 2">
    <name type="scientific">[Torrubiella] hemipterigena</name>
    <dbReference type="NCBI Taxonomy" id="1531966"/>
    <lineage>
        <taxon>Eukaryota</taxon>
        <taxon>Fungi</taxon>
        <taxon>Dikarya</taxon>
        <taxon>Ascomycota</taxon>
        <taxon>Pezizomycotina</taxon>
        <taxon>Sordariomycetes</taxon>
        <taxon>Hypocreomycetidae</taxon>
        <taxon>Hypocreales</taxon>
        <taxon>Clavicipitaceae</taxon>
        <taxon>Clavicipitaceae incertae sedis</taxon>
        <taxon>'Torrubiella' clade</taxon>
    </lineage>
</organism>
<dbReference type="OrthoDB" id="4815171at2759"/>
<evidence type="ECO:0008006" key="3">
    <source>
        <dbReference type="Google" id="ProtNLM"/>
    </source>
</evidence>
<dbReference type="AlphaFoldDB" id="A0A0A1TS60"/>
<dbReference type="STRING" id="1531966.A0A0A1TS60"/>
<proteinExistence type="predicted"/>
<sequence>MAEQFLRLPELRLLFLECIDRDTATLASLCRVNKALHSLFKSLLYECVSFPPASKHFLSRTANVPDHGTQRWALTKSLFVSRIDDLGSPETPFAPHGLNKGLLNILQHTSNLESYCSTGADMSHNVMDQLSKTPTLRRIRISFGSQEAIGISCCERDDPPEVWAKHGPLFGRPQLHLRALSNLTSLALVEMFGDLPPWQEAIANILSQSPNLQSLIISLNLATYERALTLDSGPHQLQTFTDGLCDIYATKTKHRLRLKRLRLDAYIYCPSLECIEKVLDLSALEEVFIFNQILQFLHFETRIEFLLAEKTPALRKLEFEDFNAEVWEKIESFCDGSRDFMLSFACYNVYDENFDDEHNLYSLFQKHPSAVIYELGLPVWDGAESYVSTLDQLHGQILLRNLSLPLSVPELVVDGSAELEGCVALVATLPNLQGLFLLSYDWREYPAENYASAVLKIATSSSSLLYIRLDRLSWKIHRATEISIVALTESEDRAVAPELFYLWSPIYEEEYLPSTRAI</sequence>
<evidence type="ECO:0000313" key="2">
    <source>
        <dbReference type="Proteomes" id="UP000039046"/>
    </source>
</evidence>